<organism evidence="4">
    <name type="scientific">Alexandrium monilatum</name>
    <dbReference type="NCBI Taxonomy" id="311494"/>
    <lineage>
        <taxon>Eukaryota</taxon>
        <taxon>Sar</taxon>
        <taxon>Alveolata</taxon>
        <taxon>Dinophyceae</taxon>
        <taxon>Gonyaulacales</taxon>
        <taxon>Pyrocystaceae</taxon>
        <taxon>Alexandrium</taxon>
    </lineage>
</organism>
<keyword evidence="1" id="KW-0694">RNA-binding</keyword>
<dbReference type="GO" id="GO:0003723">
    <property type="term" value="F:RNA binding"/>
    <property type="evidence" value="ECO:0007669"/>
    <property type="project" value="UniProtKB-UniRule"/>
</dbReference>
<dbReference type="PROSITE" id="PS50102">
    <property type="entry name" value="RRM"/>
    <property type="match status" value="1"/>
</dbReference>
<proteinExistence type="predicted"/>
<evidence type="ECO:0000259" key="3">
    <source>
        <dbReference type="PROSITE" id="PS50102"/>
    </source>
</evidence>
<feature type="region of interest" description="Disordered" evidence="2">
    <location>
        <begin position="306"/>
        <end position="343"/>
    </location>
</feature>
<dbReference type="InterPro" id="IPR012677">
    <property type="entry name" value="Nucleotide-bd_a/b_plait_sf"/>
</dbReference>
<dbReference type="InterPro" id="IPR007201">
    <property type="entry name" value="Mei2-like_Rrm_C"/>
</dbReference>
<dbReference type="Gene3D" id="3.30.70.330">
    <property type="match status" value="1"/>
</dbReference>
<feature type="region of interest" description="Disordered" evidence="2">
    <location>
        <begin position="87"/>
        <end position="127"/>
    </location>
</feature>
<evidence type="ECO:0000256" key="2">
    <source>
        <dbReference type="SAM" id="MobiDB-lite"/>
    </source>
</evidence>
<gene>
    <name evidence="4" type="ORF">AMON00008_LOCUS21382</name>
</gene>
<feature type="compositionally biased region" description="Acidic residues" evidence="2">
    <location>
        <begin position="104"/>
        <end position="115"/>
    </location>
</feature>
<dbReference type="SUPFAM" id="SSF54928">
    <property type="entry name" value="RNA-binding domain, RBD"/>
    <property type="match status" value="1"/>
</dbReference>
<dbReference type="InterPro" id="IPR035979">
    <property type="entry name" value="RBD_domain_sf"/>
</dbReference>
<sequence>MATGLRLTEPRLQPSRNTFMDEACGFGEMIFEAQAKVDLQPPVGLIECPTKCVKELGAPGKDCKVTAARPWPIAAWGGGRFEPQKGLEAENQKSASAFLSSEESAAEEGCLDGDSTDAPVAWPDTDDEDGDGLSFGGGACPHWSLGVQDARRASAPQLPGSACQGGQVQVPLGGVADMQNRSLHASSVPVSPHAGGFASPWSPARAAAVEQVRFWPLTSPAASVGGDNLGESPYSPGADRAAYLQALRRARDGATVSHLSAMQLPPAPVSPELVCTSKVIGPGDPLSPAAHVCPPQSIKAVGVVGQERSHAAGAAPSSPADRPAHVSTAAEARAAQRHKTISDDHEGSVTTLMVRNLPLNLSQQRFMEELDATGFADLYDFCYSPLCSLDSGRGKGFAFVNFVAEENANHFAATWHGTRRFGVQRTEPALNISAAAIQGKEANLANCGTKRAIRIRNPKLRPFVRD</sequence>
<dbReference type="Pfam" id="PF04059">
    <property type="entry name" value="RRM_2"/>
    <property type="match status" value="1"/>
</dbReference>
<feature type="compositionally biased region" description="Low complexity" evidence="2">
    <location>
        <begin position="311"/>
        <end position="321"/>
    </location>
</feature>
<reference evidence="4" key="1">
    <citation type="submission" date="2021-01" db="EMBL/GenBank/DDBJ databases">
        <authorList>
            <person name="Corre E."/>
            <person name="Pelletier E."/>
            <person name="Niang G."/>
            <person name="Scheremetjew M."/>
            <person name="Finn R."/>
            <person name="Kale V."/>
            <person name="Holt S."/>
            <person name="Cochrane G."/>
            <person name="Meng A."/>
            <person name="Brown T."/>
            <person name="Cohen L."/>
        </authorList>
    </citation>
    <scope>NUCLEOTIDE SEQUENCE</scope>
    <source>
        <strain evidence="4">CCMP3105</strain>
    </source>
</reference>
<evidence type="ECO:0000256" key="1">
    <source>
        <dbReference type="PROSITE-ProRule" id="PRU00176"/>
    </source>
</evidence>
<dbReference type="AlphaFoldDB" id="A0A7S4QLL6"/>
<evidence type="ECO:0000313" key="4">
    <source>
        <dbReference type="EMBL" id="CAE4585452.1"/>
    </source>
</evidence>
<protein>
    <recommendedName>
        <fullName evidence="3">RRM domain-containing protein</fullName>
    </recommendedName>
</protein>
<dbReference type="InterPro" id="IPR000504">
    <property type="entry name" value="RRM_dom"/>
</dbReference>
<dbReference type="EMBL" id="HBNR01031308">
    <property type="protein sequence ID" value="CAE4585452.1"/>
    <property type="molecule type" value="Transcribed_RNA"/>
</dbReference>
<feature type="compositionally biased region" description="Low complexity" evidence="2">
    <location>
        <begin position="94"/>
        <end position="103"/>
    </location>
</feature>
<feature type="domain" description="RRM" evidence="3">
    <location>
        <begin position="350"/>
        <end position="428"/>
    </location>
</feature>
<name>A0A7S4QLL6_9DINO</name>
<accession>A0A7S4QLL6</accession>